<gene>
    <name evidence="1" type="ORF">SAMN05421797_1011606</name>
</gene>
<keyword evidence="2" id="KW-1185">Reference proteome</keyword>
<dbReference type="OrthoDB" id="1179031at2"/>
<dbReference type="EMBL" id="FTMA01000001">
    <property type="protein sequence ID" value="SIQ38695.1"/>
    <property type="molecule type" value="Genomic_DNA"/>
</dbReference>
<name>A0A1N6SC17_9FLAO</name>
<sequence>MKVEDNKLKVVSDMIQSSMVHNGLEQAEYEFICSLGEQLGLHQHSIDGYIEENEIFILPNSMECKILKFYKKALRDKNLCSSYYKWIRESYRQGMAMGLSQKVIRKFLYDLHFCEDFSEGQQLIKNYFTK</sequence>
<reference evidence="2" key="1">
    <citation type="submission" date="2017-01" db="EMBL/GenBank/DDBJ databases">
        <authorList>
            <person name="Varghese N."/>
            <person name="Submissions S."/>
        </authorList>
    </citation>
    <scope>NUCLEOTIDE SEQUENCE [LARGE SCALE GENOMIC DNA]</scope>
    <source>
        <strain evidence="2">DSM 15366</strain>
    </source>
</reference>
<evidence type="ECO:0000313" key="2">
    <source>
        <dbReference type="Proteomes" id="UP000186953"/>
    </source>
</evidence>
<dbReference type="AlphaFoldDB" id="A0A1N6SC17"/>
<organism evidence="1 2">
    <name type="scientific">Maribacter ulvicola</name>
    <dbReference type="NCBI Taxonomy" id="228959"/>
    <lineage>
        <taxon>Bacteria</taxon>
        <taxon>Pseudomonadati</taxon>
        <taxon>Bacteroidota</taxon>
        <taxon>Flavobacteriia</taxon>
        <taxon>Flavobacteriales</taxon>
        <taxon>Flavobacteriaceae</taxon>
        <taxon>Maribacter</taxon>
    </lineage>
</organism>
<accession>A0A1N6SC17</accession>
<protein>
    <submittedName>
        <fullName evidence="1">Uncharacterized protein</fullName>
    </submittedName>
</protein>
<dbReference type="Proteomes" id="UP000186953">
    <property type="component" value="Unassembled WGS sequence"/>
</dbReference>
<evidence type="ECO:0000313" key="1">
    <source>
        <dbReference type="EMBL" id="SIQ38695.1"/>
    </source>
</evidence>
<dbReference type="RefSeq" id="WP_076547785.1">
    <property type="nucleotide sequence ID" value="NZ_FTMA01000001.1"/>
</dbReference>
<proteinExistence type="predicted"/>